<proteinExistence type="predicted"/>
<accession>A0A7I8W958</accession>
<sequence>MLIVTKLFLTILPITSSSLFQNLQLTTFPQPSRYASSVPINFVEFFLEFHMYHLGFNIKDLSINCSLSFHELAQSTNDTYIFNISNEIQLNNYKECERTLVELKTYGMAAIFIINKEMENLARTAFEKVNPSITIPFVLLKAYGKTFHYYDKIMIFSTVNNNQTFLDSTEHNLAENSSFKVDGVDSNSLILQSLENASDKNIETCSLPINQPWIFSIKISGFRIRINNVLIEFSLNITDYSSWSAVNIFADGRQENCTIESTGLKTIVYYCPEFASEADDYILFLENKHSICEFKATSYNLALDAKFKNSDKELISTLNDLQNNSLSTCTRMEQSSFLYIDFPTFYSIEITCLFIREITSASGKFHIQLSFLTFQTKYCQLARNISSTIDFWMKIPCPFEDKSLKIENMGVEFLLDEIEFYSRNKTYVAPDFDLGTTTNLVLNGFSEWIAGDVGDDSYLLNDNLNDTCNSITNINKDEILWYTFFWRESAIRAFLIRIKETILSDEIITLKFTSLNDQVTIKEINLFKPNNTADYNADKARTKDFNWNPIYPCLSSDLLVNWGSKQLTYFSPLIELVFDKFKSIFEIYQIRFTAPTEQNSIEISSYYKQHYAFLNTIIPFTMDFSKIHFPRNTEKRVCQSDIKVKRGNNLINCTNGHVGSEIVFSSLIENIAKIEICEIAIWAKKIIYQPSFLLKLVENSKANKLIDLDGPSRLTGITIIPSNVINESFSVVGIQFKDSKRRVQERKTILEYDPNIYGPLVNNMKVNLKVSSPFIDSIQINSTTNDSLTIKVQGFFHKGDQARLIAVNMTRIQNTNMPSATTFSACSKLCKETSTCTGFIWEFPIKKQCWLDHFFTTSGSLKEKKYINENAGAACLLSCPLQNSMYFSYSTSVNRLKVQLQNEKCP</sequence>
<keyword evidence="3" id="KW-1185">Reference proteome</keyword>
<keyword evidence="1" id="KW-0732">Signal</keyword>
<comment type="caution">
    <text evidence="2">The sequence shown here is derived from an EMBL/GenBank/DDBJ whole genome shotgun (WGS) entry which is preliminary data.</text>
</comment>
<dbReference type="Proteomes" id="UP000549394">
    <property type="component" value="Unassembled WGS sequence"/>
</dbReference>
<evidence type="ECO:0000313" key="3">
    <source>
        <dbReference type="Proteomes" id="UP000549394"/>
    </source>
</evidence>
<feature type="chain" id="PRO_5029578321" evidence="1">
    <location>
        <begin position="18"/>
        <end position="906"/>
    </location>
</feature>
<evidence type="ECO:0000256" key="1">
    <source>
        <dbReference type="SAM" id="SignalP"/>
    </source>
</evidence>
<protein>
    <submittedName>
        <fullName evidence="2">DgyrCDS12925</fullName>
    </submittedName>
</protein>
<gene>
    <name evidence="2" type="ORF">DGYR_LOCUS12172</name>
</gene>
<dbReference type="AlphaFoldDB" id="A0A7I8W958"/>
<reference evidence="2 3" key="1">
    <citation type="submission" date="2020-08" db="EMBL/GenBank/DDBJ databases">
        <authorList>
            <person name="Hejnol A."/>
        </authorList>
    </citation>
    <scope>NUCLEOTIDE SEQUENCE [LARGE SCALE GENOMIC DNA]</scope>
</reference>
<organism evidence="2 3">
    <name type="scientific">Dimorphilus gyrociliatus</name>
    <dbReference type="NCBI Taxonomy" id="2664684"/>
    <lineage>
        <taxon>Eukaryota</taxon>
        <taxon>Metazoa</taxon>
        <taxon>Spiralia</taxon>
        <taxon>Lophotrochozoa</taxon>
        <taxon>Annelida</taxon>
        <taxon>Polychaeta</taxon>
        <taxon>Polychaeta incertae sedis</taxon>
        <taxon>Dinophilidae</taxon>
        <taxon>Dimorphilus</taxon>
    </lineage>
</organism>
<name>A0A7I8W958_9ANNE</name>
<feature type="signal peptide" evidence="1">
    <location>
        <begin position="1"/>
        <end position="17"/>
    </location>
</feature>
<dbReference type="EMBL" id="CAJFCJ010000022">
    <property type="protein sequence ID" value="CAD5124662.1"/>
    <property type="molecule type" value="Genomic_DNA"/>
</dbReference>
<evidence type="ECO:0000313" key="2">
    <source>
        <dbReference type="EMBL" id="CAD5124662.1"/>
    </source>
</evidence>